<dbReference type="Proteomes" id="UP001372834">
    <property type="component" value="Unassembled WGS sequence"/>
</dbReference>
<evidence type="ECO:0000259" key="5">
    <source>
        <dbReference type="Pfam" id="PF04849"/>
    </source>
</evidence>
<comment type="caution">
    <text evidence="6">The sequence shown here is derived from an EMBL/GenBank/DDBJ whole genome shotgun (WGS) entry which is preliminary data.</text>
</comment>
<evidence type="ECO:0000256" key="2">
    <source>
        <dbReference type="ARBA" id="ARBA00023054"/>
    </source>
</evidence>
<dbReference type="PANTHER" id="PTHR15751:SF12">
    <property type="entry name" value="TRAFFICKING KINESIN-BINDING PROTEIN MILT"/>
    <property type="match status" value="1"/>
</dbReference>
<keyword evidence="3" id="KW-0496">Mitochondrion</keyword>
<protein>
    <recommendedName>
        <fullName evidence="5">HAP1 N-terminal domain-containing protein</fullName>
    </recommendedName>
</protein>
<feature type="domain" description="HAP1 N-terminal" evidence="5">
    <location>
        <begin position="36"/>
        <end position="88"/>
    </location>
</feature>
<dbReference type="GO" id="GO:0017022">
    <property type="term" value="F:myosin binding"/>
    <property type="evidence" value="ECO:0007669"/>
    <property type="project" value="TreeGrafter"/>
</dbReference>
<comment type="subcellular location">
    <subcellularLocation>
        <location evidence="1">Mitochondrion</location>
    </subcellularLocation>
</comment>
<dbReference type="GO" id="GO:0047496">
    <property type="term" value="P:vesicle transport along microtubule"/>
    <property type="evidence" value="ECO:0007669"/>
    <property type="project" value="TreeGrafter"/>
</dbReference>
<evidence type="ECO:0000313" key="6">
    <source>
        <dbReference type="EMBL" id="KAK6626064.1"/>
    </source>
</evidence>
<keyword evidence="2" id="KW-0175">Coiled coil</keyword>
<dbReference type="EMBL" id="JAWJWE010000037">
    <property type="protein sequence ID" value="KAK6626064.1"/>
    <property type="molecule type" value="Genomic_DNA"/>
</dbReference>
<organism evidence="6 7">
    <name type="scientific">Polyplax serrata</name>
    <name type="common">Common mouse louse</name>
    <dbReference type="NCBI Taxonomy" id="468196"/>
    <lineage>
        <taxon>Eukaryota</taxon>
        <taxon>Metazoa</taxon>
        <taxon>Ecdysozoa</taxon>
        <taxon>Arthropoda</taxon>
        <taxon>Hexapoda</taxon>
        <taxon>Insecta</taxon>
        <taxon>Pterygota</taxon>
        <taxon>Neoptera</taxon>
        <taxon>Paraneoptera</taxon>
        <taxon>Psocodea</taxon>
        <taxon>Troctomorpha</taxon>
        <taxon>Phthiraptera</taxon>
        <taxon>Anoplura</taxon>
        <taxon>Polyplacidae</taxon>
        <taxon>Polyplax</taxon>
    </lineage>
</organism>
<dbReference type="GO" id="GO:0048311">
    <property type="term" value="P:mitochondrion distribution"/>
    <property type="evidence" value="ECO:0007669"/>
    <property type="project" value="TreeGrafter"/>
</dbReference>
<dbReference type="AlphaFoldDB" id="A0AAN8S918"/>
<proteinExistence type="predicted"/>
<evidence type="ECO:0000256" key="1">
    <source>
        <dbReference type="ARBA" id="ARBA00004173"/>
    </source>
</evidence>
<dbReference type="Pfam" id="PF04849">
    <property type="entry name" value="HAP1_N"/>
    <property type="match status" value="1"/>
</dbReference>
<gene>
    <name evidence="6" type="ORF">RUM43_006368</name>
</gene>
<feature type="region of interest" description="Disordered" evidence="4">
    <location>
        <begin position="1"/>
        <end position="20"/>
    </location>
</feature>
<dbReference type="InterPro" id="IPR006933">
    <property type="entry name" value="HAP1_N"/>
</dbReference>
<accession>A0AAN8S918</accession>
<reference evidence="6 7" key="1">
    <citation type="submission" date="2023-10" db="EMBL/GenBank/DDBJ databases">
        <title>Genomes of two closely related lineages of the louse Polyplax serrata with different host specificities.</title>
        <authorList>
            <person name="Martinu J."/>
            <person name="Tarabai H."/>
            <person name="Stefka J."/>
            <person name="Hypsa V."/>
        </authorList>
    </citation>
    <scope>NUCLEOTIDE SEQUENCE [LARGE SCALE GENOMIC DNA]</scope>
    <source>
        <strain evidence="6">HR10_N</strain>
    </source>
</reference>
<dbReference type="GO" id="GO:0006605">
    <property type="term" value="P:protein targeting"/>
    <property type="evidence" value="ECO:0007669"/>
    <property type="project" value="TreeGrafter"/>
</dbReference>
<evidence type="ECO:0000313" key="7">
    <source>
        <dbReference type="Proteomes" id="UP001372834"/>
    </source>
</evidence>
<sequence>MSLTRDFESGFPTEPEELEVCSGEEIPEVEIISLLEEQIPRYKLRADTLTQFSGYENEDWFIPAPALKPEEQSTPLSPDQIRETLNYFKNPASEDHINAASRGRFEISNLGKSGPETSPLENVIVDQFVGYAIASSVDNLERNSFRTSAIIKLNWKTFCILAGTCSYAATLERYGLKLSKGCNVLTHGRMIEQDFLHDLETGKPFVILLLYVKYEP</sequence>
<dbReference type="GO" id="GO:0031410">
    <property type="term" value="C:cytoplasmic vesicle"/>
    <property type="evidence" value="ECO:0007669"/>
    <property type="project" value="TreeGrafter"/>
</dbReference>
<dbReference type="GO" id="GO:0005739">
    <property type="term" value="C:mitochondrion"/>
    <property type="evidence" value="ECO:0007669"/>
    <property type="project" value="UniProtKB-SubCell"/>
</dbReference>
<name>A0AAN8S918_POLSC</name>
<dbReference type="PANTHER" id="PTHR15751">
    <property type="entry name" value="TRAFFICKING KINESIN-BINDING PROTEIN"/>
    <property type="match status" value="1"/>
</dbReference>
<dbReference type="InterPro" id="IPR051946">
    <property type="entry name" value="Intracell_Traff-Reg"/>
</dbReference>
<evidence type="ECO:0000256" key="4">
    <source>
        <dbReference type="SAM" id="MobiDB-lite"/>
    </source>
</evidence>
<evidence type="ECO:0000256" key="3">
    <source>
        <dbReference type="ARBA" id="ARBA00023128"/>
    </source>
</evidence>